<dbReference type="EMBL" id="LQRA01000057">
    <property type="protein sequence ID" value="KZE78204.1"/>
    <property type="molecule type" value="Genomic_DNA"/>
</dbReference>
<dbReference type="Proteomes" id="UP000076563">
    <property type="component" value="Unassembled WGS sequence"/>
</dbReference>
<gene>
    <name evidence="1" type="ORF">AV654_19710</name>
</gene>
<comment type="caution">
    <text evidence="1">The sequence shown here is derived from an EMBL/GenBank/DDBJ whole genome shotgun (WGS) entry which is preliminary data.</text>
</comment>
<dbReference type="RefSeq" id="WP_063183160.1">
    <property type="nucleotide sequence ID" value="NZ_LQRA01000057.1"/>
</dbReference>
<protein>
    <submittedName>
        <fullName evidence="1">Uncharacterized protein</fullName>
    </submittedName>
</protein>
<keyword evidence="2" id="KW-1185">Reference proteome</keyword>
<sequence>MKETDLFLPVKEWLEGNGYEVYTEVESRKAGGRADIVGVSGPAVSVVELKKTLSLELIEQALRWKPYANYIYIALPYSKNRKVFGSKVLEFAGIGILQLKEYSGIFEDRPFFDVLPSLRAKFNRRIDDHIRQSLVPRHKELPGGHAGGGYVTPYSSMMERVRDYLESYTVQVTKGGWATIQEIIDNVDTYYAVPKASLANALLHYEMDWCEVKIENRKRHFRSKEPRRSFDI</sequence>
<accession>A0A161S1T0</accession>
<evidence type="ECO:0000313" key="2">
    <source>
        <dbReference type="Proteomes" id="UP000076563"/>
    </source>
</evidence>
<name>A0A161S1T0_9BACL</name>
<dbReference type="OrthoDB" id="9795163at2"/>
<organism evidence="1 2">
    <name type="scientific">Paenibacillus elgii</name>
    <dbReference type="NCBI Taxonomy" id="189691"/>
    <lineage>
        <taxon>Bacteria</taxon>
        <taxon>Bacillati</taxon>
        <taxon>Bacillota</taxon>
        <taxon>Bacilli</taxon>
        <taxon>Bacillales</taxon>
        <taxon>Paenibacillaceae</taxon>
        <taxon>Paenibacillus</taxon>
    </lineage>
</organism>
<proteinExistence type="predicted"/>
<evidence type="ECO:0000313" key="1">
    <source>
        <dbReference type="EMBL" id="KZE78204.1"/>
    </source>
</evidence>
<dbReference type="AlphaFoldDB" id="A0A161S1T0"/>
<reference evidence="2" key="1">
    <citation type="submission" date="2016-01" db="EMBL/GenBank/DDBJ databases">
        <title>Draft genome of Chromobacterium sp. F49.</title>
        <authorList>
            <person name="Hong K.W."/>
        </authorList>
    </citation>
    <scope>NUCLEOTIDE SEQUENCE [LARGE SCALE GENOMIC DNA]</scope>
    <source>
        <strain evidence="2">M63</strain>
    </source>
</reference>